<dbReference type="GeneID" id="54478189"/>
<evidence type="ECO:0000313" key="3">
    <source>
        <dbReference type="EMBL" id="KAF2483694.1"/>
    </source>
</evidence>
<proteinExistence type="predicted"/>
<evidence type="ECO:0000313" key="4">
    <source>
        <dbReference type="Proteomes" id="UP000799767"/>
    </source>
</evidence>
<keyword evidence="4" id="KW-1185">Reference proteome</keyword>
<feature type="signal peptide" evidence="2">
    <location>
        <begin position="1"/>
        <end position="20"/>
    </location>
</feature>
<feature type="region of interest" description="Disordered" evidence="1">
    <location>
        <begin position="126"/>
        <end position="270"/>
    </location>
</feature>
<reference evidence="3" key="1">
    <citation type="journal article" date="2020" name="Stud. Mycol.">
        <title>101 Dothideomycetes genomes: a test case for predicting lifestyles and emergence of pathogens.</title>
        <authorList>
            <person name="Haridas S."/>
            <person name="Albert R."/>
            <person name="Binder M."/>
            <person name="Bloem J."/>
            <person name="Labutti K."/>
            <person name="Salamov A."/>
            <person name="Andreopoulos B."/>
            <person name="Baker S."/>
            <person name="Barry K."/>
            <person name="Bills G."/>
            <person name="Bluhm B."/>
            <person name="Cannon C."/>
            <person name="Castanera R."/>
            <person name="Culley D."/>
            <person name="Daum C."/>
            <person name="Ezra D."/>
            <person name="Gonzalez J."/>
            <person name="Henrissat B."/>
            <person name="Kuo A."/>
            <person name="Liang C."/>
            <person name="Lipzen A."/>
            <person name="Lutzoni F."/>
            <person name="Magnuson J."/>
            <person name="Mondo S."/>
            <person name="Nolan M."/>
            <person name="Ohm R."/>
            <person name="Pangilinan J."/>
            <person name="Park H.-J."/>
            <person name="Ramirez L."/>
            <person name="Alfaro M."/>
            <person name="Sun H."/>
            <person name="Tritt A."/>
            <person name="Yoshinaga Y."/>
            <person name="Zwiers L.-H."/>
            <person name="Turgeon B."/>
            <person name="Goodwin S."/>
            <person name="Spatafora J."/>
            <person name="Crous P."/>
            <person name="Grigoriev I."/>
        </authorList>
    </citation>
    <scope>NUCLEOTIDE SEQUENCE</scope>
    <source>
        <strain evidence="3">CBS 113389</strain>
    </source>
</reference>
<feature type="compositionally biased region" description="Basic residues" evidence="1">
    <location>
        <begin position="144"/>
        <end position="171"/>
    </location>
</feature>
<keyword evidence="2" id="KW-0732">Signal</keyword>
<feature type="compositionally biased region" description="Basic residues" evidence="1">
    <location>
        <begin position="200"/>
        <end position="209"/>
    </location>
</feature>
<evidence type="ECO:0000256" key="2">
    <source>
        <dbReference type="SAM" id="SignalP"/>
    </source>
</evidence>
<evidence type="ECO:0000256" key="1">
    <source>
        <dbReference type="SAM" id="MobiDB-lite"/>
    </source>
</evidence>
<dbReference type="Proteomes" id="UP000799767">
    <property type="component" value="Unassembled WGS sequence"/>
</dbReference>
<dbReference type="AlphaFoldDB" id="A0A6A6PVD5"/>
<dbReference type="EMBL" id="MU001635">
    <property type="protein sequence ID" value="KAF2483694.1"/>
    <property type="molecule type" value="Genomic_DNA"/>
</dbReference>
<sequence>MRLFHHTALALASAVSAAQAAKDPSAVHFHLGLNLNVQPSGVKAVYEKVPIEMYRLTNIGNVRASEIAFRDTSSKTDGIQCRAYIDSKGTEPIGTPFTNANTVILSKSNIVKVSAVLCYYYEDASPAAPGGKGKHSKTITQTGTKKHTAMKTKTKAAHSTAKHHTDKHHTGTKASSYHLDTMTTVTKTKKHHTTATAYKTRSHKTKGHHSKGEGQQTKGKDHHTKGEGHKTKGQGENTKGNSDKGHHTKGKHDATASPSVTGSVGSTMEE</sequence>
<name>A0A6A6PVD5_9PEZI</name>
<feature type="chain" id="PRO_5025575073" evidence="2">
    <location>
        <begin position="21"/>
        <end position="270"/>
    </location>
</feature>
<organism evidence="3 4">
    <name type="scientific">Neohortaea acidophila</name>
    <dbReference type="NCBI Taxonomy" id="245834"/>
    <lineage>
        <taxon>Eukaryota</taxon>
        <taxon>Fungi</taxon>
        <taxon>Dikarya</taxon>
        <taxon>Ascomycota</taxon>
        <taxon>Pezizomycotina</taxon>
        <taxon>Dothideomycetes</taxon>
        <taxon>Dothideomycetidae</taxon>
        <taxon>Mycosphaerellales</taxon>
        <taxon>Teratosphaeriaceae</taxon>
        <taxon>Neohortaea</taxon>
    </lineage>
</organism>
<accession>A0A6A6PVD5</accession>
<feature type="compositionally biased region" description="Polar residues" evidence="1">
    <location>
        <begin position="256"/>
        <end position="270"/>
    </location>
</feature>
<gene>
    <name evidence="3" type="ORF">BDY17DRAFT_324408</name>
</gene>
<protein>
    <submittedName>
        <fullName evidence="3">Uncharacterized protein</fullName>
    </submittedName>
</protein>
<dbReference type="RefSeq" id="XP_033590264.1">
    <property type="nucleotide sequence ID" value="XM_033737187.1"/>
</dbReference>